<evidence type="ECO:0000313" key="2">
    <source>
        <dbReference type="EMBL" id="ASL15908.1"/>
    </source>
</evidence>
<dbReference type="Proteomes" id="UP001529272">
    <property type="component" value="Unassembled WGS sequence"/>
</dbReference>
<evidence type="ECO:0000313" key="5">
    <source>
        <dbReference type="Proteomes" id="UP001529272"/>
    </source>
</evidence>
<name>A0A7U5MLT8_MYCIT</name>
<reference evidence="3" key="4">
    <citation type="submission" date="2023-06" db="EMBL/GenBank/DDBJ databases">
        <authorList>
            <person name="Spilker T."/>
        </authorList>
    </citation>
    <scope>NUCLEOTIDE SEQUENCE</scope>
    <source>
        <strain evidence="3">FLAC1071</strain>
    </source>
</reference>
<keyword evidence="3" id="KW-0808">Transferase</keyword>
<dbReference type="SUPFAM" id="SSF53448">
    <property type="entry name" value="Nucleotide-diphospho-sugar transferases"/>
    <property type="match status" value="1"/>
</dbReference>
<dbReference type="GO" id="GO:0032259">
    <property type="term" value="P:methylation"/>
    <property type="evidence" value="ECO:0007669"/>
    <property type="project" value="UniProtKB-KW"/>
</dbReference>
<protein>
    <submittedName>
        <fullName evidence="3">Methyltransferase type 11</fullName>
    </submittedName>
</protein>
<dbReference type="Gene3D" id="3.90.550.10">
    <property type="entry name" value="Spore Coat Polysaccharide Biosynthesis Protein SpsA, Chain A"/>
    <property type="match status" value="1"/>
</dbReference>
<dbReference type="Proteomes" id="UP000198286">
    <property type="component" value="Chromosome"/>
</dbReference>
<keyword evidence="5" id="KW-1185">Reference proteome</keyword>
<dbReference type="GO" id="GO:0008168">
    <property type="term" value="F:methyltransferase activity"/>
    <property type="evidence" value="ECO:0007669"/>
    <property type="project" value="UniProtKB-KW"/>
</dbReference>
<reference evidence="2 4" key="1">
    <citation type="journal article" date="2017" name="Lancet Infect. Dis.">
        <title>Global outbreak of severe Mycobacterium chimaera disease after cardiac surgery: a molecular epidemiological study.</title>
        <authorList>
            <person name="van Ingen J."/>
            <person name="Kohl T."/>
            <person name="Kranzer K."/>
            <person name="Hasse B."/>
            <person name="Keller P."/>
            <person name="Szafranska A."/>
            <person name="Hillemann D."/>
            <person name="Chand M."/>
            <person name="Schreiber P."/>
            <person name="Sommerstein R."/>
            <person name="Berger C."/>
            <person name="Genoni M."/>
            <person name="Ruegg C."/>
            <person name="Troillet N."/>
            <person name="Widmer A.F."/>
            <person name="Becker S.L."/>
            <person name="Herrmann M."/>
            <person name="Eckmanns T."/>
            <person name="Haller S."/>
            <person name="Hoeller C."/>
            <person name="Debast S.B."/>
            <person name="Wolfhagen M.J."/>
            <person name="Hopman J."/>
            <person name="Kluytmans J."/>
            <person name="Langelaar M."/>
            <person name="Notermans D.W."/>
            <person name="ten Oever J."/>
            <person name="van den Barselaar P."/>
            <person name="Vonk A.B.A."/>
            <person name="Vos M.C."/>
            <person name="Ahmed N."/>
            <person name="Brown T."/>
            <person name="Crook D."/>
            <person name="Lamagni T."/>
            <person name="Phin N."/>
            <person name="Smith E.G."/>
            <person name="Zambon M."/>
            <person name="Serr A."/>
            <person name="Goetting T."/>
            <person name="Ebner W."/>
            <person name="Thuermer A."/>
            <person name="Utpatel C."/>
            <person name="Sproer C."/>
            <person name="Bunk B."/>
            <person name="Nubel U."/>
            <person name="Bloemberg G."/>
            <person name="Bottger E."/>
            <person name="Niemann S."/>
            <person name="Wagner D."/>
            <person name="Sax H."/>
        </authorList>
    </citation>
    <scope>NUCLEOTIDE SEQUENCE [LARGE SCALE GENOMIC DNA]</scope>
    <source>
        <strain evidence="2 4">ZUERICH-2</strain>
    </source>
</reference>
<proteinExistence type="predicted"/>
<dbReference type="EMBL" id="JASZZX010000010">
    <property type="protein sequence ID" value="MDM3927016.1"/>
    <property type="molecule type" value="Genomic_DNA"/>
</dbReference>
<accession>A0A7U5MLT8</accession>
<gene>
    <name evidence="2" type="ORF">MYCOZU2_03526</name>
    <name evidence="3" type="ORF">QRB35_13395</name>
</gene>
<dbReference type="InterPro" id="IPR029044">
    <property type="entry name" value="Nucleotide-diphossugar_trans"/>
</dbReference>
<feature type="region of interest" description="Disordered" evidence="1">
    <location>
        <begin position="322"/>
        <end position="342"/>
    </location>
</feature>
<evidence type="ECO:0000313" key="4">
    <source>
        <dbReference type="Proteomes" id="UP000198286"/>
    </source>
</evidence>
<evidence type="ECO:0000313" key="3">
    <source>
        <dbReference type="EMBL" id="MDM3927016.1"/>
    </source>
</evidence>
<dbReference type="RefSeq" id="WP_020822877.1">
    <property type="nucleotide sequence ID" value="NZ_CAAHFL010000001.1"/>
</dbReference>
<dbReference type="AlphaFoldDB" id="A0A7U5MLT8"/>
<reference evidence="3 5" key="2">
    <citation type="submission" date="2023-06" db="EMBL/GenBank/DDBJ databases">
        <title>Itaconate inhibition of nontuberculous mycobacteria.</title>
        <authorList>
            <person name="Breen P."/>
            <person name="Zimbric M."/>
            <person name="Caverly L."/>
        </authorList>
    </citation>
    <scope>NUCLEOTIDE SEQUENCE [LARGE SCALE GENOMIC DNA]</scope>
    <source>
        <strain evidence="3 5">FLAC1071</strain>
    </source>
</reference>
<dbReference type="EMBL" id="CP015267">
    <property type="protein sequence ID" value="ASL15908.1"/>
    <property type="molecule type" value="Genomic_DNA"/>
</dbReference>
<evidence type="ECO:0000256" key="1">
    <source>
        <dbReference type="SAM" id="MobiDB-lite"/>
    </source>
</evidence>
<keyword evidence="3" id="KW-0489">Methyltransferase</keyword>
<organism evidence="2 4">
    <name type="scientific">Mycobacterium intracellulare subsp. chimaera</name>
    <dbReference type="NCBI Taxonomy" id="222805"/>
    <lineage>
        <taxon>Bacteria</taxon>
        <taxon>Bacillati</taxon>
        <taxon>Actinomycetota</taxon>
        <taxon>Actinomycetes</taxon>
        <taxon>Mycobacteriales</taxon>
        <taxon>Mycobacteriaceae</taxon>
        <taxon>Mycobacterium</taxon>
        <taxon>Mycobacterium avium complex (MAC)</taxon>
    </lineage>
</organism>
<reference evidence="5" key="3">
    <citation type="submission" date="2023-06" db="EMBL/GenBank/DDBJ databases">
        <title>Itaconate inhibition of nontuberculous mycobacteria.</title>
        <authorList>
            <person name="Spilker T."/>
        </authorList>
    </citation>
    <scope>NUCLEOTIDE SEQUENCE [LARGE SCALE GENOMIC DNA]</scope>
    <source>
        <strain evidence="5">FLAC1071</strain>
    </source>
</reference>
<sequence>MTTPIPIIFMIFNRPDTTKQAFETIRAAKPKKLLVVADGPRPGKPGEADKCAATRAIIEEVDWDCEVHRNFSDMNLGCRQRVASGITWAFSLVDKAIILEDDCLPSQSFFRYCAELLDRYEHDDRVMMVSGNNHLFGHTDVAESYYFSRYPHCWGWATWRRAWMKYDLNMSQWPELRDRKLFDQYFHKKSEQYYWEAMLQLVYNGKVDTWDYQWFHTIWANSGVSITPARNLVQNVGFHAEATHTHTKWDKLYASLGADEIDFPLSHPVAVLTSSDKDQLEARLRVAYHSTGLLYVNNKLLALTVLIRRIRKYAFRRKLTNRHRRVGTSRHSRGLPSRRTCA</sequence>
<feature type="compositionally biased region" description="Basic residues" evidence="1">
    <location>
        <begin position="322"/>
        <end position="333"/>
    </location>
</feature>